<comment type="caution">
    <text evidence="1">The sequence shown here is derived from an EMBL/GenBank/DDBJ whole genome shotgun (WGS) entry which is preliminary data.</text>
</comment>
<gene>
    <name evidence="1" type="ORF">DV515_00007623</name>
</gene>
<accession>A0A3L8SHE5</accession>
<keyword evidence="2" id="KW-1185">Reference proteome</keyword>
<sequence>MPWCSLQMRHKDFTVNTAQLVEKQCVEKELLWLQTQWLSLDVQKLPVSARNKKAISKLKIILYLNQK</sequence>
<dbReference type="Proteomes" id="UP000276834">
    <property type="component" value="Unassembled WGS sequence"/>
</dbReference>
<organism evidence="1 2">
    <name type="scientific">Chloebia gouldiae</name>
    <name type="common">Gouldian finch</name>
    <name type="synonym">Erythrura gouldiae</name>
    <dbReference type="NCBI Taxonomy" id="44316"/>
    <lineage>
        <taxon>Eukaryota</taxon>
        <taxon>Metazoa</taxon>
        <taxon>Chordata</taxon>
        <taxon>Craniata</taxon>
        <taxon>Vertebrata</taxon>
        <taxon>Euteleostomi</taxon>
        <taxon>Archelosauria</taxon>
        <taxon>Archosauria</taxon>
        <taxon>Dinosauria</taxon>
        <taxon>Saurischia</taxon>
        <taxon>Theropoda</taxon>
        <taxon>Coelurosauria</taxon>
        <taxon>Aves</taxon>
        <taxon>Neognathae</taxon>
        <taxon>Neoaves</taxon>
        <taxon>Telluraves</taxon>
        <taxon>Australaves</taxon>
        <taxon>Passeriformes</taxon>
        <taxon>Passeroidea</taxon>
        <taxon>Passeridae</taxon>
        <taxon>Chloebia</taxon>
    </lineage>
</organism>
<evidence type="ECO:0000313" key="2">
    <source>
        <dbReference type="Proteomes" id="UP000276834"/>
    </source>
</evidence>
<dbReference type="AlphaFoldDB" id="A0A3L8SHE5"/>
<name>A0A3L8SHE5_CHLGU</name>
<reference evidence="1 2" key="1">
    <citation type="journal article" date="2018" name="Proc. R. Soc. B">
        <title>A non-coding region near Follistatin controls head colour polymorphism in the Gouldian finch.</title>
        <authorList>
            <person name="Toomey M.B."/>
            <person name="Marques C.I."/>
            <person name="Andrade P."/>
            <person name="Araujo P.M."/>
            <person name="Sabatino S."/>
            <person name="Gazda M.A."/>
            <person name="Afonso S."/>
            <person name="Lopes R.J."/>
            <person name="Corbo J.C."/>
            <person name="Carneiro M."/>
        </authorList>
    </citation>
    <scope>NUCLEOTIDE SEQUENCE [LARGE SCALE GENOMIC DNA]</scope>
    <source>
        <strain evidence="1">Red01</strain>
        <tissue evidence="1">Muscle</tissue>
    </source>
</reference>
<proteinExistence type="predicted"/>
<protein>
    <submittedName>
        <fullName evidence="1">Uncharacterized protein</fullName>
    </submittedName>
</protein>
<dbReference type="EMBL" id="QUSF01000021">
    <property type="protein sequence ID" value="RLW01765.1"/>
    <property type="molecule type" value="Genomic_DNA"/>
</dbReference>
<evidence type="ECO:0000313" key="1">
    <source>
        <dbReference type="EMBL" id="RLW01765.1"/>
    </source>
</evidence>